<dbReference type="Pfam" id="PF00439">
    <property type="entry name" value="Bromodomain"/>
    <property type="match status" value="6"/>
</dbReference>
<evidence type="ECO:0000256" key="2">
    <source>
        <dbReference type="ARBA" id="ARBA00022737"/>
    </source>
</evidence>
<dbReference type="CDD" id="cd05515">
    <property type="entry name" value="Bromo_polybromo_V"/>
    <property type="match status" value="1"/>
</dbReference>
<evidence type="ECO:0000256" key="5">
    <source>
        <dbReference type="ARBA" id="ARBA00023117"/>
    </source>
</evidence>
<dbReference type="CDD" id="cd05526">
    <property type="entry name" value="Bromo_polybromo_VI"/>
    <property type="match status" value="1"/>
</dbReference>
<dbReference type="GO" id="GO:0003677">
    <property type="term" value="F:DNA binding"/>
    <property type="evidence" value="ECO:0007669"/>
    <property type="project" value="UniProtKB-UniRule"/>
</dbReference>
<evidence type="ECO:0000259" key="11">
    <source>
        <dbReference type="PROSITE" id="PS50014"/>
    </source>
</evidence>
<organism evidence="14 15">
    <name type="scientific">Anopheles atroparvus</name>
    <name type="common">European mosquito</name>
    <dbReference type="NCBI Taxonomy" id="41427"/>
    <lineage>
        <taxon>Eukaryota</taxon>
        <taxon>Metazoa</taxon>
        <taxon>Ecdysozoa</taxon>
        <taxon>Arthropoda</taxon>
        <taxon>Hexapoda</taxon>
        <taxon>Insecta</taxon>
        <taxon>Pterygota</taxon>
        <taxon>Neoptera</taxon>
        <taxon>Endopterygota</taxon>
        <taxon>Diptera</taxon>
        <taxon>Nematocera</taxon>
        <taxon>Culicoidea</taxon>
        <taxon>Culicidae</taxon>
        <taxon>Anophelinae</taxon>
        <taxon>Anopheles</taxon>
    </lineage>
</organism>
<evidence type="ECO:0000259" key="12">
    <source>
        <dbReference type="PROSITE" id="PS50118"/>
    </source>
</evidence>
<evidence type="ECO:0000256" key="8">
    <source>
        <dbReference type="PROSITE-ProRule" id="PRU00035"/>
    </source>
</evidence>
<dbReference type="PANTHER" id="PTHR16062">
    <property type="entry name" value="SWI/SNF-RELATED"/>
    <property type="match status" value="1"/>
</dbReference>
<feature type="domain" description="Bromo" evidence="11">
    <location>
        <begin position="199"/>
        <end position="269"/>
    </location>
</feature>
<dbReference type="EnsemblMetazoa" id="ENSAATROPT006233">
    <property type="protein sequence ID" value="ENSAATROPP005680"/>
    <property type="gene ID" value="ENSAATROPG005043"/>
</dbReference>
<dbReference type="InterPro" id="IPR036910">
    <property type="entry name" value="HMG_box_dom_sf"/>
</dbReference>
<dbReference type="SUPFAM" id="SSF47370">
    <property type="entry name" value="Bromodomain"/>
    <property type="match status" value="6"/>
</dbReference>
<dbReference type="PROSITE" id="PS00633">
    <property type="entry name" value="BROMODOMAIN_1"/>
    <property type="match status" value="2"/>
</dbReference>
<dbReference type="GO" id="GO:0003682">
    <property type="term" value="F:chromatin binding"/>
    <property type="evidence" value="ECO:0007669"/>
    <property type="project" value="InterPro"/>
</dbReference>
<dbReference type="SMART" id="SM00398">
    <property type="entry name" value="HMG"/>
    <property type="match status" value="1"/>
</dbReference>
<dbReference type="CDD" id="cd05524">
    <property type="entry name" value="Bromo_polybromo_I"/>
    <property type="match status" value="1"/>
</dbReference>
<keyword evidence="2" id="KW-0677">Repeat</keyword>
<feature type="domain" description="Bromo" evidence="11">
    <location>
        <begin position="352"/>
        <end position="422"/>
    </location>
</feature>
<evidence type="ECO:0000313" key="14">
    <source>
        <dbReference type="EnsemblMetazoa" id="ENSAATROPP005680"/>
    </source>
</evidence>
<dbReference type="InterPro" id="IPR037382">
    <property type="entry name" value="Rsc/polybromo"/>
</dbReference>
<dbReference type="Proteomes" id="UP000075880">
    <property type="component" value="Unassembled WGS sequence"/>
</dbReference>
<dbReference type="SMART" id="SM00439">
    <property type="entry name" value="BAH"/>
    <property type="match status" value="2"/>
</dbReference>
<evidence type="ECO:0000256" key="10">
    <source>
        <dbReference type="SAM" id="MobiDB-lite"/>
    </source>
</evidence>
<dbReference type="InterPro" id="IPR009071">
    <property type="entry name" value="HMG_box_dom"/>
</dbReference>
<feature type="domain" description="Bromo" evidence="11">
    <location>
        <begin position="57"/>
        <end position="127"/>
    </location>
</feature>
<evidence type="ECO:0000256" key="3">
    <source>
        <dbReference type="ARBA" id="ARBA00022853"/>
    </source>
</evidence>
<keyword evidence="7 9" id="KW-0539">Nucleus</keyword>
<dbReference type="InterPro" id="IPR043151">
    <property type="entry name" value="BAH_sf"/>
</dbReference>
<feature type="compositionally biased region" description="Acidic residues" evidence="10">
    <location>
        <begin position="11"/>
        <end position="21"/>
    </location>
</feature>
<feature type="compositionally biased region" description="Polar residues" evidence="10">
    <location>
        <begin position="1293"/>
        <end position="1309"/>
    </location>
</feature>
<feature type="domain" description="Bromo" evidence="11">
    <location>
        <begin position="649"/>
        <end position="719"/>
    </location>
</feature>
<dbReference type="PANTHER" id="PTHR16062:SF19">
    <property type="entry name" value="PROTEIN POLYBROMO-1"/>
    <property type="match status" value="1"/>
</dbReference>
<evidence type="ECO:0000256" key="7">
    <source>
        <dbReference type="ARBA" id="ARBA00023242"/>
    </source>
</evidence>
<dbReference type="Pfam" id="PF00505">
    <property type="entry name" value="HMG_box"/>
    <property type="match status" value="1"/>
</dbReference>
<protein>
    <recommendedName>
        <fullName evidence="16">Polybromo-1</fullName>
    </recommendedName>
</protein>
<dbReference type="CDD" id="cd05517">
    <property type="entry name" value="Bromo_polybromo_II"/>
    <property type="match status" value="1"/>
</dbReference>
<evidence type="ECO:0000256" key="6">
    <source>
        <dbReference type="ARBA" id="ARBA00023163"/>
    </source>
</evidence>
<dbReference type="CDD" id="cd04717">
    <property type="entry name" value="BAH_polybromo"/>
    <property type="match status" value="1"/>
</dbReference>
<dbReference type="InterPro" id="IPR036427">
    <property type="entry name" value="Bromodomain-like_sf"/>
</dbReference>
<feature type="domain" description="Bromo" evidence="11">
    <location>
        <begin position="518"/>
        <end position="588"/>
    </location>
</feature>
<feature type="region of interest" description="Disordered" evidence="10">
    <location>
        <begin position="439"/>
        <end position="472"/>
    </location>
</feature>
<evidence type="ECO:0008006" key="16">
    <source>
        <dbReference type="Google" id="ProtNLM"/>
    </source>
</evidence>
<accession>A0AAG5D471</accession>
<evidence type="ECO:0000256" key="4">
    <source>
        <dbReference type="ARBA" id="ARBA00023015"/>
    </source>
</evidence>
<dbReference type="SMART" id="SM00297">
    <property type="entry name" value="BROMO"/>
    <property type="match status" value="6"/>
</dbReference>
<keyword evidence="6" id="KW-0804">Transcription</keyword>
<feature type="domain" description="HMG box" evidence="12">
    <location>
        <begin position="1323"/>
        <end position="1395"/>
    </location>
</feature>
<feature type="compositionally biased region" description="Acidic residues" evidence="10">
    <location>
        <begin position="441"/>
        <end position="456"/>
    </location>
</feature>
<keyword evidence="3" id="KW-0156">Chromatin regulator</keyword>
<dbReference type="FunFam" id="1.20.920.10:FF:000045">
    <property type="entry name" value="protein polybromo-1"/>
    <property type="match status" value="1"/>
</dbReference>
<keyword evidence="5 8" id="KW-0103">Bromodomain</keyword>
<dbReference type="Pfam" id="PF01426">
    <property type="entry name" value="BAH"/>
    <property type="match status" value="2"/>
</dbReference>
<feature type="region of interest" description="Disordered" evidence="10">
    <location>
        <begin position="1"/>
        <end position="40"/>
    </location>
</feature>
<dbReference type="PROSITE" id="PS51038">
    <property type="entry name" value="BAH"/>
    <property type="match status" value="2"/>
</dbReference>
<dbReference type="InterPro" id="IPR001487">
    <property type="entry name" value="Bromodomain"/>
</dbReference>
<evidence type="ECO:0000259" key="13">
    <source>
        <dbReference type="PROSITE" id="PS51038"/>
    </source>
</evidence>
<dbReference type="SUPFAM" id="SSF47095">
    <property type="entry name" value="HMG-box"/>
    <property type="match status" value="1"/>
</dbReference>
<dbReference type="FunFam" id="1.20.920.10:FF:000009">
    <property type="entry name" value="Protein polybromo-1 isoform 1"/>
    <property type="match status" value="1"/>
</dbReference>
<dbReference type="FunFam" id="1.20.920.10:FF:000006">
    <property type="entry name" value="protein polybromo-1 isoform X1"/>
    <property type="match status" value="1"/>
</dbReference>
<feature type="region of interest" description="Disordered" evidence="10">
    <location>
        <begin position="1293"/>
        <end position="1323"/>
    </location>
</feature>
<dbReference type="GO" id="GO:0006338">
    <property type="term" value="P:chromatin remodeling"/>
    <property type="evidence" value="ECO:0007669"/>
    <property type="project" value="InterPro"/>
</dbReference>
<dbReference type="Gene3D" id="2.30.30.490">
    <property type="match status" value="2"/>
</dbReference>
<keyword evidence="4" id="KW-0805">Transcription regulation</keyword>
<sequence length="1711" mass="195726">MSKRRRMSSLQDEENSDEDISPEQSPLPATTRKRKRLDPMEQCQQLYESIRNLKKEDGSTLCDTFIRAPKRRQEPSYYEVVANPIDLLRVQQKLKTDSYEDVEDLAADIELIVNNAKAFYKPDSTEYQDACQLLVAFNANKKRITENHQEEAYLEMKPRKITRPRKSITAEEDEIDEGSDYDPFEELFAAVMTATDPVDNHELHPMFQLLPSKKLYPGYYDIIDHPIDLKFIATKIQTSAYSSLSEMEKDLLQMIKNACTFNEPGSQIYKDAKMLKKTFIARKADIESGRYRKSSSKRRRSASSAIVAALKEEIESSDDDLDDSMETEGDGPLWQLFDQLYNTANTNDPNAVGAPLGESLWKLPNRRFHPEYYSLIKKPISMAQVRNKLKKGLYAHITDMTADLYLMLDNAKKANPSNSKIHKDAQRMQKILNQKLVDSGADLEESDEDEEGDDTDSSTPATSRKKGRVARDSKCIISPSHGGLSSVSLMKSNRMIVTSSLKKKLLSLHEYLVDYTHDNRQPMGLFMEKPSKKLYPDYYQVIQHPIDMTTIENNIKADRYGTIDDIVGDYRLMFSNCRKYNEEGSMIYEDANILEKALNEKLKEFSGINKKLNIASKIVKPMRKSNSTPLEVKLKQMYDTIREYREPKQNRQLSFIFMKLPSKSEYPDYYDIIKNPIDIEKIEKRLRQQAYESVEDMATDFMLMFENACKYNEPDSQIYKDALCLQQVLIQTKQSLRDDETVPNVQQAVQELLLSLFTTFYNYQDEEGRCYSDSLAELSEYDECEGNRVRAISLDLIKRRLDKGLYKRLDAFQEDIFCCLERARRLSRTDSQVFEDSIELQSFFIKKRDDLCQNSQVLESPALSYNAMHLSAAVESLRQCKLLQEEEADTDSDAVQPSQGESMTIDQKVFSPGDFVYIDLPENKIPGVMYIERLWTTVDNIKMMNGIILLRPYETFHVQTRKFMEQELFKSDQRVEVPLSKALNKCFVMHVRDYVKMKPEGFADKDVFVCESRYSSKARSFKKLKTWNLTRSNDPVKLMHREIPLEVKRVMSVFKERVEKHKEELSELQLQEAIPEKEKPNVVIYMNGAEDGNVYFEQYNTVCGGVVKTGDYVYVATESGKQSISQITSIWETQDGKSLFRGPWLLTPPEVPGTISRLFYRQEVLLSTVQETTSTVAIVGRCAVLDQHEYISRRPTEIAEVDVYMCDSIFDEYKKQIRKIVAPSGLRKFTHSQMVTTDEVYHFRRLINPPKVTCGEIGTIHDIKPVTSFDLMDMKDEFGIIDDSVDGPPSIGSDTVQTASPLPSHTINISTPSMSSKKPSKPGKKLVTGYILYSSEHRRTTCASNPDATFGEVSRIVGNEWRNLTDQEKAIWEQRAIKINEESAAKYAAEMGDTNCPSPATIKTDGTVVQDIIANHVYECNWDKCDYQFEDPAECFEHCIADGIGCVYKTFMTPTEQDFICIWRGCVRLRRNMPPFPSITRLVKHVKEVHLTKSTSKLVQPQDRGKNYVPSKRQPTIVQTATNIATGLNINSNNLIANSSAMITLQPMGNMQNLSVNANSMNTIPAQSHNALVGGTNQLQPMHNVQQQMSAAPGSNATSQSSNAIPSSYLSYVSTPPAEPLFVTVPPRPQRVLHSEAYLKYIEGLQQQSTYVTPWQKTFTATKETIPNTDVNRLPTQWLGKRAREAPEAVVDTLWQLRNFMMKEVILFDKF</sequence>
<dbReference type="GO" id="GO:0016514">
    <property type="term" value="C:SWI/SNF complex"/>
    <property type="evidence" value="ECO:0007669"/>
    <property type="project" value="TreeGrafter"/>
</dbReference>
<dbReference type="Gene3D" id="1.10.30.10">
    <property type="entry name" value="High mobility group box domain"/>
    <property type="match status" value="1"/>
</dbReference>
<comment type="subcellular location">
    <subcellularLocation>
        <location evidence="1">Nucleus</location>
    </subcellularLocation>
</comment>
<dbReference type="GO" id="GO:0016586">
    <property type="term" value="C:RSC-type complex"/>
    <property type="evidence" value="ECO:0007669"/>
    <property type="project" value="InterPro"/>
</dbReference>
<name>A0AAG5D471_ANOAO</name>
<dbReference type="PROSITE" id="PS50014">
    <property type="entry name" value="BROMODOMAIN_2"/>
    <property type="match status" value="5"/>
</dbReference>
<feature type="domain" description="BAH" evidence="13">
    <location>
        <begin position="908"/>
        <end position="1025"/>
    </location>
</feature>
<dbReference type="GO" id="GO:0006368">
    <property type="term" value="P:transcription elongation by RNA polymerase II"/>
    <property type="evidence" value="ECO:0007669"/>
    <property type="project" value="TreeGrafter"/>
</dbReference>
<dbReference type="Gene3D" id="1.20.920.10">
    <property type="entry name" value="Bromodomain-like"/>
    <property type="match status" value="6"/>
</dbReference>
<evidence type="ECO:0000256" key="1">
    <source>
        <dbReference type="ARBA" id="ARBA00004123"/>
    </source>
</evidence>
<reference evidence="14" key="1">
    <citation type="submission" date="2024-04" db="UniProtKB">
        <authorList>
            <consortium name="EnsemblMetazoa"/>
        </authorList>
    </citation>
    <scope>IDENTIFICATION</scope>
    <source>
        <strain evidence="14">EBRO</strain>
    </source>
</reference>
<feature type="DNA-binding region" description="HMG box" evidence="9">
    <location>
        <begin position="1323"/>
        <end position="1395"/>
    </location>
</feature>
<dbReference type="PRINTS" id="PR00503">
    <property type="entry name" value="BROMODOMAIN"/>
</dbReference>
<dbReference type="InterPro" id="IPR037968">
    <property type="entry name" value="PBRM1_BD5"/>
</dbReference>
<evidence type="ECO:0000313" key="15">
    <source>
        <dbReference type="Proteomes" id="UP000075880"/>
    </source>
</evidence>
<dbReference type="PROSITE" id="PS50118">
    <property type="entry name" value="HMG_BOX_2"/>
    <property type="match status" value="1"/>
</dbReference>
<dbReference type="InterPro" id="IPR001025">
    <property type="entry name" value="BAH_dom"/>
</dbReference>
<keyword evidence="15" id="KW-1185">Reference proteome</keyword>
<dbReference type="InterPro" id="IPR018359">
    <property type="entry name" value="Bromodomain_CS"/>
</dbReference>
<proteinExistence type="predicted"/>
<dbReference type="FunFam" id="1.20.920.10:FF:000064">
    <property type="entry name" value="Polybromo 1"/>
    <property type="match status" value="1"/>
</dbReference>
<keyword evidence="9" id="KW-0238">DNA-binding</keyword>
<evidence type="ECO:0000256" key="9">
    <source>
        <dbReference type="PROSITE-ProRule" id="PRU00267"/>
    </source>
</evidence>
<feature type="domain" description="BAH" evidence="13">
    <location>
        <begin position="1105"/>
        <end position="1221"/>
    </location>
</feature>